<proteinExistence type="predicted"/>
<protein>
    <submittedName>
        <fullName evidence="2">Uncharacterized protein</fullName>
    </submittedName>
</protein>
<keyword evidence="3" id="KW-1185">Reference proteome</keyword>
<gene>
    <name evidence="2" type="ORF">RRG08_036836</name>
</gene>
<evidence type="ECO:0000256" key="1">
    <source>
        <dbReference type="SAM" id="MobiDB-lite"/>
    </source>
</evidence>
<dbReference type="AlphaFoldDB" id="A0AAE0Y8I4"/>
<name>A0AAE0Y8I4_9GAST</name>
<comment type="caution">
    <text evidence="2">The sequence shown here is derived from an EMBL/GenBank/DDBJ whole genome shotgun (WGS) entry which is preliminary data.</text>
</comment>
<dbReference type="EMBL" id="JAWDGP010006766">
    <property type="protein sequence ID" value="KAK3735788.1"/>
    <property type="molecule type" value="Genomic_DNA"/>
</dbReference>
<feature type="compositionally biased region" description="Basic and acidic residues" evidence="1">
    <location>
        <begin position="17"/>
        <end position="28"/>
    </location>
</feature>
<organism evidence="2 3">
    <name type="scientific">Elysia crispata</name>
    <name type="common">lettuce slug</name>
    <dbReference type="NCBI Taxonomy" id="231223"/>
    <lineage>
        <taxon>Eukaryota</taxon>
        <taxon>Metazoa</taxon>
        <taxon>Spiralia</taxon>
        <taxon>Lophotrochozoa</taxon>
        <taxon>Mollusca</taxon>
        <taxon>Gastropoda</taxon>
        <taxon>Heterobranchia</taxon>
        <taxon>Euthyneura</taxon>
        <taxon>Panpulmonata</taxon>
        <taxon>Sacoglossa</taxon>
        <taxon>Placobranchoidea</taxon>
        <taxon>Plakobranchidae</taxon>
        <taxon>Elysia</taxon>
    </lineage>
</organism>
<reference evidence="2" key="1">
    <citation type="journal article" date="2023" name="G3 (Bethesda)">
        <title>A reference genome for the long-term kleptoplast-retaining sea slug Elysia crispata morphotype clarki.</title>
        <authorList>
            <person name="Eastman K.E."/>
            <person name="Pendleton A.L."/>
            <person name="Shaikh M.A."/>
            <person name="Suttiyut T."/>
            <person name="Ogas R."/>
            <person name="Tomko P."/>
            <person name="Gavelis G."/>
            <person name="Widhalm J.R."/>
            <person name="Wisecaver J.H."/>
        </authorList>
    </citation>
    <scope>NUCLEOTIDE SEQUENCE</scope>
    <source>
        <strain evidence="2">ECLA1</strain>
    </source>
</reference>
<accession>A0AAE0Y8I4</accession>
<evidence type="ECO:0000313" key="3">
    <source>
        <dbReference type="Proteomes" id="UP001283361"/>
    </source>
</evidence>
<evidence type="ECO:0000313" key="2">
    <source>
        <dbReference type="EMBL" id="KAK3735788.1"/>
    </source>
</evidence>
<feature type="region of interest" description="Disordered" evidence="1">
    <location>
        <begin position="1"/>
        <end position="31"/>
    </location>
</feature>
<sequence length="78" mass="8971">MVQTNAETKYSFPGQAEHFDRFKKDRSSDIPSVEKTTLKNLEPLGADADKYPELIEMCDQKIIPVAHHDDFRGLPRRP</sequence>
<dbReference type="Proteomes" id="UP001283361">
    <property type="component" value="Unassembled WGS sequence"/>
</dbReference>